<accession>A0A9D8KF72</accession>
<evidence type="ECO:0000256" key="4">
    <source>
        <dbReference type="ARBA" id="ARBA00022729"/>
    </source>
</evidence>
<organism evidence="8 9">
    <name type="scientific">Candidatus Zymogenus saltonus</name>
    <dbReference type="NCBI Taxonomy" id="2844893"/>
    <lineage>
        <taxon>Bacteria</taxon>
        <taxon>Deltaproteobacteria</taxon>
        <taxon>Candidatus Zymogenia</taxon>
        <taxon>Candidatus Zymogeniales</taxon>
        <taxon>Candidatus Zymogenaceae</taxon>
        <taxon>Candidatus Zymogenus</taxon>
    </lineage>
</organism>
<keyword evidence="3" id="KW-0479">Metal-binding</keyword>
<evidence type="ECO:0000313" key="9">
    <source>
        <dbReference type="Proteomes" id="UP000809273"/>
    </source>
</evidence>
<evidence type="ECO:0000313" key="8">
    <source>
        <dbReference type="EMBL" id="MBN1573103.1"/>
    </source>
</evidence>
<dbReference type="PROSITE" id="PS00523">
    <property type="entry name" value="SULFATASE_1"/>
    <property type="match status" value="1"/>
</dbReference>
<sequence length="467" mass="53208">MSDKKDKTFLDRELNRREALKTMGAVSAAGLVGLSGLSIPSISRAEKRPNIIFILSDDHRWDHLSYVGHPFIETPNMDRLAKEGVHFDNAFVTTSLCSPSRASFLTGTYAHTHGVKNNITVWNNENVTFMELLKGAGYDTSFIGKWHMPGKLPKLRGVDQFVTFTVQGGQGRYFNCPLIVDGVEMPSRKAYITEELTDWGIEFIEKERENPFCLYLSHKAVHHQFLPPEDLKDLYSDVEDLHLPKDFDPWVTLTDGNLYYGMLGIMQQKYRNYCRALVALDREIGRLLDKLDEMGIADNTIVIYAGDNGYFWGEHNLVDKRFPYEESMHIPFIVRAPGIIPDPGRRAGQMVLNVDLMPAILEMAGIKVPDKVEGESFVPILKSGRAEGREAWLYEYFTDYPYRVPPNFAVRTNTHKYIEFEGRRGRELYDLVSDPKEKVNLIGTEEGERLLPDLKAKLDELKAGYGL</sequence>
<gene>
    <name evidence="8" type="ORF">JW984_07905</name>
</gene>
<dbReference type="PANTHER" id="PTHR42693:SF42">
    <property type="entry name" value="ARYLSULFATASE G"/>
    <property type="match status" value="1"/>
</dbReference>
<reference evidence="8" key="1">
    <citation type="journal article" date="2021" name="Environ. Microbiol.">
        <title>Genomic characterization of three novel Desulfobacterota classes expand the metabolic and phylogenetic diversity of the phylum.</title>
        <authorList>
            <person name="Murphy C.L."/>
            <person name="Biggerstaff J."/>
            <person name="Eichhorn A."/>
            <person name="Ewing E."/>
            <person name="Shahan R."/>
            <person name="Soriano D."/>
            <person name="Stewart S."/>
            <person name="VanMol K."/>
            <person name="Walker R."/>
            <person name="Walters P."/>
            <person name="Elshahed M.S."/>
            <person name="Youssef N.H."/>
        </authorList>
    </citation>
    <scope>NUCLEOTIDE SEQUENCE</scope>
    <source>
        <strain evidence="8">Zod_Metabat.24</strain>
    </source>
</reference>
<dbReference type="InterPro" id="IPR024607">
    <property type="entry name" value="Sulfatase_CS"/>
</dbReference>
<evidence type="ECO:0000256" key="3">
    <source>
        <dbReference type="ARBA" id="ARBA00022723"/>
    </source>
</evidence>
<dbReference type="InterPro" id="IPR006311">
    <property type="entry name" value="TAT_signal"/>
</dbReference>
<evidence type="ECO:0000256" key="1">
    <source>
        <dbReference type="ARBA" id="ARBA00001913"/>
    </source>
</evidence>
<dbReference type="Pfam" id="PF00884">
    <property type="entry name" value="Sulfatase"/>
    <property type="match status" value="1"/>
</dbReference>
<feature type="domain" description="Sulfatase N-terminal" evidence="7">
    <location>
        <begin position="49"/>
        <end position="366"/>
    </location>
</feature>
<name>A0A9D8KF72_9DELT</name>
<dbReference type="EMBL" id="JAFGIX010000039">
    <property type="protein sequence ID" value="MBN1573103.1"/>
    <property type="molecule type" value="Genomic_DNA"/>
</dbReference>
<evidence type="ECO:0000256" key="5">
    <source>
        <dbReference type="ARBA" id="ARBA00022801"/>
    </source>
</evidence>
<dbReference type="SUPFAM" id="SSF53649">
    <property type="entry name" value="Alkaline phosphatase-like"/>
    <property type="match status" value="1"/>
</dbReference>
<keyword evidence="6" id="KW-0106">Calcium</keyword>
<proteinExistence type="inferred from homology"/>
<comment type="caution">
    <text evidence="8">The sequence shown here is derived from an EMBL/GenBank/DDBJ whole genome shotgun (WGS) entry which is preliminary data.</text>
</comment>
<protein>
    <submittedName>
        <fullName evidence="8">Sulfatase</fullName>
    </submittedName>
</protein>
<dbReference type="PANTHER" id="PTHR42693">
    <property type="entry name" value="ARYLSULFATASE FAMILY MEMBER"/>
    <property type="match status" value="1"/>
</dbReference>
<keyword evidence="5" id="KW-0378">Hydrolase</keyword>
<dbReference type="InterPro" id="IPR017850">
    <property type="entry name" value="Alkaline_phosphatase_core_sf"/>
</dbReference>
<keyword evidence="4" id="KW-0732">Signal</keyword>
<evidence type="ECO:0000256" key="2">
    <source>
        <dbReference type="ARBA" id="ARBA00008779"/>
    </source>
</evidence>
<dbReference type="Gene3D" id="3.40.720.10">
    <property type="entry name" value="Alkaline Phosphatase, subunit A"/>
    <property type="match status" value="1"/>
</dbReference>
<dbReference type="Proteomes" id="UP000809273">
    <property type="component" value="Unassembled WGS sequence"/>
</dbReference>
<evidence type="ECO:0000256" key="6">
    <source>
        <dbReference type="ARBA" id="ARBA00022837"/>
    </source>
</evidence>
<dbReference type="InterPro" id="IPR000917">
    <property type="entry name" value="Sulfatase_N"/>
</dbReference>
<dbReference type="PROSITE" id="PS51318">
    <property type="entry name" value="TAT"/>
    <property type="match status" value="1"/>
</dbReference>
<dbReference type="GO" id="GO:0004065">
    <property type="term" value="F:arylsulfatase activity"/>
    <property type="evidence" value="ECO:0007669"/>
    <property type="project" value="TreeGrafter"/>
</dbReference>
<dbReference type="CDD" id="cd16031">
    <property type="entry name" value="G6S_like"/>
    <property type="match status" value="1"/>
</dbReference>
<dbReference type="InterPro" id="IPR050738">
    <property type="entry name" value="Sulfatase"/>
</dbReference>
<evidence type="ECO:0000259" key="7">
    <source>
        <dbReference type="Pfam" id="PF00884"/>
    </source>
</evidence>
<dbReference type="PROSITE" id="PS00149">
    <property type="entry name" value="SULFATASE_2"/>
    <property type="match status" value="1"/>
</dbReference>
<dbReference type="GO" id="GO:0046872">
    <property type="term" value="F:metal ion binding"/>
    <property type="evidence" value="ECO:0007669"/>
    <property type="project" value="UniProtKB-KW"/>
</dbReference>
<comment type="similarity">
    <text evidence="2">Belongs to the sulfatase family.</text>
</comment>
<dbReference type="AlphaFoldDB" id="A0A9D8KF72"/>
<comment type="cofactor">
    <cofactor evidence="1">
        <name>Ca(2+)</name>
        <dbReference type="ChEBI" id="CHEBI:29108"/>
    </cofactor>
</comment>
<reference evidence="8" key="2">
    <citation type="submission" date="2021-01" db="EMBL/GenBank/DDBJ databases">
        <authorList>
            <person name="Hahn C.R."/>
            <person name="Youssef N.H."/>
            <person name="Elshahed M."/>
        </authorList>
    </citation>
    <scope>NUCLEOTIDE SEQUENCE</scope>
    <source>
        <strain evidence="8">Zod_Metabat.24</strain>
    </source>
</reference>